<evidence type="ECO:0000256" key="4">
    <source>
        <dbReference type="ARBA" id="ARBA00022692"/>
    </source>
</evidence>
<comment type="caution">
    <text evidence="10">The sequence shown here is derived from an EMBL/GenBank/DDBJ whole genome shotgun (WGS) entry which is preliminary data.</text>
</comment>
<gene>
    <name evidence="10" type="primary">SLC6A3_1</name>
    <name evidence="10" type="ORF">AVEN_248699_1</name>
</gene>
<feature type="disulfide bond" evidence="8">
    <location>
        <begin position="49"/>
        <end position="58"/>
    </location>
</feature>
<dbReference type="GO" id="GO:0015293">
    <property type="term" value="F:symporter activity"/>
    <property type="evidence" value="ECO:0007669"/>
    <property type="project" value="UniProtKB-KW"/>
</dbReference>
<dbReference type="Proteomes" id="UP000499080">
    <property type="component" value="Unassembled WGS sequence"/>
</dbReference>
<dbReference type="Pfam" id="PF00209">
    <property type="entry name" value="SNF"/>
    <property type="match status" value="1"/>
</dbReference>
<comment type="similarity">
    <text evidence="2">Belongs to the sodium:neurotransmitter symporter (SNF) (TC 2.A.22) family.</text>
</comment>
<dbReference type="GO" id="GO:0005886">
    <property type="term" value="C:plasma membrane"/>
    <property type="evidence" value="ECO:0007669"/>
    <property type="project" value="TreeGrafter"/>
</dbReference>
<proteinExistence type="inferred from homology"/>
<evidence type="ECO:0000256" key="7">
    <source>
        <dbReference type="ARBA" id="ARBA00023136"/>
    </source>
</evidence>
<feature type="transmembrane region" description="Helical" evidence="9">
    <location>
        <begin position="12"/>
        <end position="37"/>
    </location>
</feature>
<dbReference type="AlphaFoldDB" id="A0A4Y2T071"/>
<dbReference type="EMBL" id="BGPR01025252">
    <property type="protein sequence ID" value="GBN94008.1"/>
    <property type="molecule type" value="Genomic_DNA"/>
</dbReference>
<comment type="subcellular location">
    <subcellularLocation>
        <location evidence="1">Membrane</location>
        <topology evidence="1">Multi-pass membrane protein</topology>
    </subcellularLocation>
</comment>
<name>A0A4Y2T071_ARAVE</name>
<evidence type="ECO:0000256" key="5">
    <source>
        <dbReference type="ARBA" id="ARBA00022847"/>
    </source>
</evidence>
<dbReference type="GO" id="GO:0035725">
    <property type="term" value="P:sodium ion transmembrane transport"/>
    <property type="evidence" value="ECO:0007669"/>
    <property type="project" value="TreeGrafter"/>
</dbReference>
<evidence type="ECO:0000313" key="11">
    <source>
        <dbReference type="Proteomes" id="UP000499080"/>
    </source>
</evidence>
<keyword evidence="11" id="KW-1185">Reference proteome</keyword>
<keyword evidence="4 9" id="KW-0812">Transmembrane</keyword>
<keyword evidence="8" id="KW-1015">Disulfide bond</keyword>
<organism evidence="10 11">
    <name type="scientific">Araneus ventricosus</name>
    <name type="common">Orbweaver spider</name>
    <name type="synonym">Epeira ventricosa</name>
    <dbReference type="NCBI Taxonomy" id="182803"/>
    <lineage>
        <taxon>Eukaryota</taxon>
        <taxon>Metazoa</taxon>
        <taxon>Ecdysozoa</taxon>
        <taxon>Arthropoda</taxon>
        <taxon>Chelicerata</taxon>
        <taxon>Arachnida</taxon>
        <taxon>Araneae</taxon>
        <taxon>Araneomorphae</taxon>
        <taxon>Entelegynae</taxon>
        <taxon>Araneoidea</taxon>
        <taxon>Araneidae</taxon>
        <taxon>Araneus</taxon>
    </lineage>
</organism>
<accession>A0A4Y2T071</accession>
<evidence type="ECO:0000256" key="8">
    <source>
        <dbReference type="PIRSR" id="PIRSR600175-2"/>
    </source>
</evidence>
<dbReference type="InterPro" id="IPR037272">
    <property type="entry name" value="SNS_sf"/>
</dbReference>
<dbReference type="GO" id="GO:0006865">
    <property type="term" value="P:amino acid transport"/>
    <property type="evidence" value="ECO:0007669"/>
    <property type="project" value="TreeGrafter"/>
</dbReference>
<dbReference type="PANTHER" id="PTHR11616">
    <property type="entry name" value="SODIUM/CHLORIDE DEPENDENT TRANSPORTER"/>
    <property type="match status" value="1"/>
</dbReference>
<dbReference type="PROSITE" id="PS00754">
    <property type="entry name" value="NA_NEUROTRAN_SYMP_2"/>
    <property type="match status" value="1"/>
</dbReference>
<evidence type="ECO:0000256" key="1">
    <source>
        <dbReference type="ARBA" id="ARBA00004141"/>
    </source>
</evidence>
<protein>
    <submittedName>
        <fullName evidence="10">Sodium-dependent dopamine transporter</fullName>
    </submittedName>
</protein>
<keyword evidence="7 9" id="KW-0472">Membrane</keyword>
<keyword evidence="6 9" id="KW-1133">Transmembrane helix</keyword>
<dbReference type="SUPFAM" id="SSF161070">
    <property type="entry name" value="SNF-like"/>
    <property type="match status" value="1"/>
</dbReference>
<keyword evidence="3" id="KW-0813">Transport</keyword>
<evidence type="ECO:0000256" key="2">
    <source>
        <dbReference type="ARBA" id="ARBA00006459"/>
    </source>
</evidence>
<evidence type="ECO:0000256" key="3">
    <source>
        <dbReference type="ARBA" id="ARBA00022448"/>
    </source>
</evidence>
<dbReference type="OrthoDB" id="6581954at2759"/>
<sequence length="208" mass="24097">MRNFALFRGVGFCAVLISWYVSFYYNVIIGWTIYFMVSSMTSELPWVRCGNEWNTEHCWGGHNDTFNITHLPNNRTSPALEFFDRGVLELHLSKGFDDLGAPKWQLVLCVFSVFVILYFALFKGVKSSGKLRVLLNVPTNHENFLLILQIISPNAELSHVWHKNHVDFTNYANEDGTPYLFTRNDYYYKKDVSAGLYAKAEGYGKIWH</sequence>
<evidence type="ECO:0000256" key="6">
    <source>
        <dbReference type="ARBA" id="ARBA00022989"/>
    </source>
</evidence>
<keyword evidence="5" id="KW-0769">Symport</keyword>
<dbReference type="PROSITE" id="PS50267">
    <property type="entry name" value="NA_NEUROTRAN_SYMP_3"/>
    <property type="match status" value="1"/>
</dbReference>
<reference evidence="10 11" key="1">
    <citation type="journal article" date="2019" name="Sci. Rep.">
        <title>Orb-weaving spider Araneus ventricosus genome elucidates the spidroin gene catalogue.</title>
        <authorList>
            <person name="Kono N."/>
            <person name="Nakamura H."/>
            <person name="Ohtoshi R."/>
            <person name="Moran D.A.P."/>
            <person name="Shinohara A."/>
            <person name="Yoshida Y."/>
            <person name="Fujiwara M."/>
            <person name="Mori M."/>
            <person name="Tomita M."/>
            <person name="Arakawa K."/>
        </authorList>
    </citation>
    <scope>NUCLEOTIDE SEQUENCE [LARGE SCALE GENOMIC DNA]</scope>
</reference>
<feature type="transmembrane region" description="Helical" evidence="9">
    <location>
        <begin position="104"/>
        <end position="122"/>
    </location>
</feature>
<dbReference type="PANTHER" id="PTHR11616:SF38">
    <property type="entry name" value="SODIUM-DEPENDENT DOPAMINE TRANSPORTER"/>
    <property type="match status" value="1"/>
</dbReference>
<evidence type="ECO:0000256" key="9">
    <source>
        <dbReference type="SAM" id="Phobius"/>
    </source>
</evidence>
<dbReference type="InterPro" id="IPR000175">
    <property type="entry name" value="Na/ntran_symport"/>
</dbReference>
<evidence type="ECO:0000313" key="10">
    <source>
        <dbReference type="EMBL" id="GBN94008.1"/>
    </source>
</evidence>